<dbReference type="InterPro" id="IPR036259">
    <property type="entry name" value="MFS_trans_sf"/>
</dbReference>
<name>A0A6J4VUP9_9BACT</name>
<keyword evidence="4 5" id="KW-0472">Membrane</keyword>
<feature type="transmembrane region" description="Helical" evidence="5">
    <location>
        <begin position="130"/>
        <end position="152"/>
    </location>
</feature>
<dbReference type="InterPro" id="IPR011701">
    <property type="entry name" value="MFS"/>
</dbReference>
<evidence type="ECO:0000256" key="4">
    <source>
        <dbReference type="ARBA" id="ARBA00023136"/>
    </source>
</evidence>
<dbReference type="PANTHER" id="PTHR23514">
    <property type="entry name" value="BYPASS OF STOP CODON PROTEIN 6"/>
    <property type="match status" value="1"/>
</dbReference>
<evidence type="ECO:0000313" key="7">
    <source>
        <dbReference type="EMBL" id="CAA9586011.1"/>
    </source>
</evidence>
<dbReference type="Pfam" id="PF07690">
    <property type="entry name" value="MFS_1"/>
    <property type="match status" value="1"/>
</dbReference>
<evidence type="ECO:0000256" key="1">
    <source>
        <dbReference type="ARBA" id="ARBA00004141"/>
    </source>
</evidence>
<evidence type="ECO:0000256" key="3">
    <source>
        <dbReference type="ARBA" id="ARBA00022989"/>
    </source>
</evidence>
<gene>
    <name evidence="7" type="ORF">AVDCRST_MAG19-4655</name>
</gene>
<feature type="transmembrane region" description="Helical" evidence="5">
    <location>
        <begin position="242"/>
        <end position="264"/>
    </location>
</feature>
<sequence length="270" mass="27986">MPNPLLLWLPAFGVFGLLFGVWQVLLADLSEGLSLSPGPLGAALTAGFVASFPAMIAGGRAADRWGRRSIVVGGGGLMAVAWVGFALIPSFPWLVGLLAVFYSASGVYDVGINAAAIAAEQRTGRRLLPLFHGAFSGGGAIGALAAGGLVAAGVPFRWLYVAVALLVAAVVAHLWRGDRGWAVDRADHAAAAGGDRWGLFRRRALLLVAAVTALGFLFEGAMETWSVVYLRRSLELPPLLGASGAAVFHVAMLVGRLASTATVARFGRRA</sequence>
<feature type="transmembrane region" description="Helical" evidence="5">
    <location>
        <begin position="36"/>
        <end position="58"/>
    </location>
</feature>
<dbReference type="InterPro" id="IPR005829">
    <property type="entry name" value="Sugar_transporter_CS"/>
</dbReference>
<keyword evidence="3 5" id="KW-1133">Transmembrane helix</keyword>
<protein>
    <recommendedName>
        <fullName evidence="6">Major facilitator superfamily (MFS) profile domain-containing protein</fullName>
    </recommendedName>
</protein>
<evidence type="ECO:0000256" key="2">
    <source>
        <dbReference type="ARBA" id="ARBA00022692"/>
    </source>
</evidence>
<dbReference type="InterPro" id="IPR020846">
    <property type="entry name" value="MFS_dom"/>
</dbReference>
<dbReference type="InterPro" id="IPR051788">
    <property type="entry name" value="MFS_Transporter"/>
</dbReference>
<dbReference type="PANTHER" id="PTHR23514:SF13">
    <property type="entry name" value="INNER MEMBRANE PROTEIN YBJJ"/>
    <property type="match status" value="1"/>
</dbReference>
<feature type="transmembrane region" description="Helical" evidence="5">
    <location>
        <begin position="70"/>
        <end position="88"/>
    </location>
</feature>
<reference evidence="7" key="1">
    <citation type="submission" date="2020-02" db="EMBL/GenBank/DDBJ databases">
        <authorList>
            <person name="Meier V. D."/>
        </authorList>
    </citation>
    <scope>NUCLEOTIDE SEQUENCE</scope>
    <source>
        <strain evidence="7">AVDCRST_MAG19</strain>
    </source>
</reference>
<dbReference type="PROSITE" id="PS50850">
    <property type="entry name" value="MFS"/>
    <property type="match status" value="1"/>
</dbReference>
<organism evidence="7">
    <name type="scientific">uncultured Thermomicrobiales bacterium</name>
    <dbReference type="NCBI Taxonomy" id="1645740"/>
    <lineage>
        <taxon>Bacteria</taxon>
        <taxon>Pseudomonadati</taxon>
        <taxon>Thermomicrobiota</taxon>
        <taxon>Thermomicrobia</taxon>
        <taxon>Thermomicrobiales</taxon>
        <taxon>environmental samples</taxon>
    </lineage>
</organism>
<evidence type="ECO:0000256" key="5">
    <source>
        <dbReference type="SAM" id="Phobius"/>
    </source>
</evidence>
<keyword evidence="2 5" id="KW-0812">Transmembrane</keyword>
<feature type="domain" description="Major facilitator superfamily (MFS) profile" evidence="6">
    <location>
        <begin position="4"/>
        <end position="270"/>
    </location>
</feature>
<dbReference type="GO" id="GO:0022857">
    <property type="term" value="F:transmembrane transporter activity"/>
    <property type="evidence" value="ECO:0007669"/>
    <property type="project" value="InterPro"/>
</dbReference>
<dbReference type="EMBL" id="CADCWL010000256">
    <property type="protein sequence ID" value="CAA9586011.1"/>
    <property type="molecule type" value="Genomic_DNA"/>
</dbReference>
<feature type="transmembrane region" description="Helical" evidence="5">
    <location>
        <begin position="158"/>
        <end position="175"/>
    </location>
</feature>
<evidence type="ECO:0000259" key="6">
    <source>
        <dbReference type="PROSITE" id="PS50850"/>
    </source>
</evidence>
<feature type="transmembrane region" description="Helical" evidence="5">
    <location>
        <begin position="94"/>
        <end position="118"/>
    </location>
</feature>
<proteinExistence type="predicted"/>
<accession>A0A6J4VUP9</accession>
<dbReference type="GO" id="GO:0016020">
    <property type="term" value="C:membrane"/>
    <property type="evidence" value="ECO:0007669"/>
    <property type="project" value="UniProtKB-SubCell"/>
</dbReference>
<feature type="non-terminal residue" evidence="7">
    <location>
        <position position="270"/>
    </location>
</feature>
<dbReference type="Gene3D" id="1.20.1250.20">
    <property type="entry name" value="MFS general substrate transporter like domains"/>
    <property type="match status" value="1"/>
</dbReference>
<feature type="transmembrane region" description="Helical" evidence="5">
    <location>
        <begin position="204"/>
        <end position="222"/>
    </location>
</feature>
<dbReference type="PROSITE" id="PS00216">
    <property type="entry name" value="SUGAR_TRANSPORT_1"/>
    <property type="match status" value="1"/>
</dbReference>
<comment type="subcellular location">
    <subcellularLocation>
        <location evidence="1">Membrane</location>
        <topology evidence="1">Multi-pass membrane protein</topology>
    </subcellularLocation>
</comment>
<dbReference type="SUPFAM" id="SSF103473">
    <property type="entry name" value="MFS general substrate transporter"/>
    <property type="match status" value="1"/>
</dbReference>
<dbReference type="AlphaFoldDB" id="A0A6J4VUP9"/>